<name>A0A7Z0DK82_9ACTN</name>
<keyword evidence="3" id="KW-1185">Reference proteome</keyword>
<dbReference type="Pfam" id="PF02515">
    <property type="entry name" value="CoA_transf_3"/>
    <property type="match status" value="1"/>
</dbReference>
<proteinExistence type="predicted"/>
<accession>A0A7Z0DK82</accession>
<dbReference type="SUPFAM" id="SSF89796">
    <property type="entry name" value="CoA-transferase family III (CaiB/BaiF)"/>
    <property type="match status" value="1"/>
</dbReference>
<feature type="region of interest" description="Disordered" evidence="1">
    <location>
        <begin position="351"/>
        <end position="384"/>
    </location>
</feature>
<keyword evidence="2" id="KW-0808">Transferase</keyword>
<dbReference type="InterPro" id="IPR050509">
    <property type="entry name" value="CoA-transferase_III"/>
</dbReference>
<dbReference type="InterPro" id="IPR023606">
    <property type="entry name" value="CoA-Trfase_III_dom_1_sf"/>
</dbReference>
<dbReference type="GO" id="GO:0016740">
    <property type="term" value="F:transferase activity"/>
    <property type="evidence" value="ECO:0007669"/>
    <property type="project" value="UniProtKB-KW"/>
</dbReference>
<evidence type="ECO:0000256" key="1">
    <source>
        <dbReference type="SAM" id="MobiDB-lite"/>
    </source>
</evidence>
<protein>
    <submittedName>
        <fullName evidence="2">Crotonobetainyl-CoA:carnitine CoA-transferase CaiB-like acyl-CoA transferase</fullName>
    </submittedName>
</protein>
<dbReference type="RefSeq" id="WP_179657367.1">
    <property type="nucleotide sequence ID" value="NZ_JACBZR010000001.1"/>
</dbReference>
<dbReference type="EMBL" id="JACBZR010000001">
    <property type="protein sequence ID" value="NYI76756.1"/>
    <property type="molecule type" value="Genomic_DNA"/>
</dbReference>
<dbReference type="AlphaFoldDB" id="A0A7Z0DK82"/>
<evidence type="ECO:0000313" key="3">
    <source>
        <dbReference type="Proteomes" id="UP000564496"/>
    </source>
</evidence>
<gene>
    <name evidence="2" type="ORF">BJ988_001404</name>
</gene>
<dbReference type="Gene3D" id="3.40.50.10540">
    <property type="entry name" value="Crotonobetainyl-coa:carnitine coa-transferase, domain 1"/>
    <property type="match status" value="1"/>
</dbReference>
<dbReference type="Gene3D" id="3.30.1540.10">
    <property type="entry name" value="formyl-coa transferase, domain 3"/>
    <property type="match status" value="1"/>
</dbReference>
<dbReference type="PANTHER" id="PTHR48228">
    <property type="entry name" value="SUCCINYL-COA--D-CITRAMALATE COA-TRANSFERASE"/>
    <property type="match status" value="1"/>
</dbReference>
<dbReference type="PANTHER" id="PTHR48228:SF5">
    <property type="entry name" value="ALPHA-METHYLACYL-COA RACEMASE"/>
    <property type="match status" value="1"/>
</dbReference>
<sequence>MVSPPLPLTGVRVLDFSSLVPGPLASLILADAGADVVKVERPGTGDDMRSLAPADFANLNRGKRSIVVDLKDPTATAVLEPMIAEADVLIEQFRPGVMERLGLGYERARSLNKRLVYCSITGYGQSGPLATKAGHDLNYLVDAGLLASARRADSDGAPHLPPTFIADIGGGTYPALVNILLALRAVESTGCGAHLDIAMTENLFLWHWWIRAQVDLSGSSGQPGTVHPAGGSPRYALYAAADGAVVAVAALEDRFWLRLCDILSVPAQLRLESADAGLVRAHLADLFSQHIGEHWRSLLHDVDTCVSVMTTPEEAFSHPHWAVRRTFEETASAAGRRFAAIPSPVHRTFRRTDERLAPDLGGSEPRFIRGDDGGENPAGDGGSR</sequence>
<evidence type="ECO:0000313" key="2">
    <source>
        <dbReference type="EMBL" id="NYI76756.1"/>
    </source>
</evidence>
<reference evidence="2 3" key="1">
    <citation type="submission" date="2020-07" db="EMBL/GenBank/DDBJ databases">
        <title>Sequencing the genomes of 1000 actinobacteria strains.</title>
        <authorList>
            <person name="Klenk H.-P."/>
        </authorList>
    </citation>
    <scope>NUCLEOTIDE SEQUENCE [LARGE SCALE GENOMIC DNA]</scope>
    <source>
        <strain evidence="2 3">DSM 26487</strain>
    </source>
</reference>
<dbReference type="InterPro" id="IPR003673">
    <property type="entry name" value="CoA-Trfase_fam_III"/>
</dbReference>
<dbReference type="Proteomes" id="UP000564496">
    <property type="component" value="Unassembled WGS sequence"/>
</dbReference>
<comment type="caution">
    <text evidence="2">The sequence shown here is derived from an EMBL/GenBank/DDBJ whole genome shotgun (WGS) entry which is preliminary data.</text>
</comment>
<dbReference type="InterPro" id="IPR044855">
    <property type="entry name" value="CoA-Trfase_III_dom3_sf"/>
</dbReference>
<organism evidence="2 3">
    <name type="scientific">Nocardioides panzhihuensis</name>
    <dbReference type="NCBI Taxonomy" id="860243"/>
    <lineage>
        <taxon>Bacteria</taxon>
        <taxon>Bacillati</taxon>
        <taxon>Actinomycetota</taxon>
        <taxon>Actinomycetes</taxon>
        <taxon>Propionibacteriales</taxon>
        <taxon>Nocardioidaceae</taxon>
        <taxon>Nocardioides</taxon>
    </lineage>
</organism>